<evidence type="ECO:0000259" key="2">
    <source>
        <dbReference type="Pfam" id="PF13556"/>
    </source>
</evidence>
<accession>A0A9D2CYS8</accession>
<dbReference type="Proteomes" id="UP000824132">
    <property type="component" value="Unassembled WGS sequence"/>
</dbReference>
<dbReference type="Pfam" id="PF13556">
    <property type="entry name" value="HTH_30"/>
    <property type="match status" value="1"/>
</dbReference>
<organism evidence="4 5">
    <name type="scientific">Candidatus Borkfalkia avistercoris</name>
    <dbReference type="NCBI Taxonomy" id="2838504"/>
    <lineage>
        <taxon>Bacteria</taxon>
        <taxon>Bacillati</taxon>
        <taxon>Bacillota</taxon>
        <taxon>Clostridia</taxon>
        <taxon>Christensenellales</taxon>
        <taxon>Christensenellaceae</taxon>
        <taxon>Candidatus Borkfalkia</taxon>
    </lineage>
</organism>
<dbReference type="InterPro" id="IPR041522">
    <property type="entry name" value="CdaR_GGDEF"/>
</dbReference>
<proteinExistence type="inferred from homology"/>
<reference evidence="4" key="2">
    <citation type="submission" date="2021-04" db="EMBL/GenBank/DDBJ databases">
        <authorList>
            <person name="Gilroy R."/>
        </authorList>
    </citation>
    <scope>NUCLEOTIDE SEQUENCE</scope>
    <source>
        <strain evidence="4">CHK187-5294</strain>
    </source>
</reference>
<gene>
    <name evidence="4" type="ORF">H9727_03690</name>
</gene>
<comment type="caution">
    <text evidence="4">The sequence shown here is derived from an EMBL/GenBank/DDBJ whole genome shotgun (WGS) entry which is preliminary data.</text>
</comment>
<comment type="similarity">
    <text evidence="1">Belongs to the CdaR family.</text>
</comment>
<dbReference type="Pfam" id="PF17853">
    <property type="entry name" value="GGDEF_2"/>
    <property type="match status" value="1"/>
</dbReference>
<dbReference type="InterPro" id="IPR042070">
    <property type="entry name" value="PucR_C-HTH_sf"/>
</dbReference>
<evidence type="ECO:0000259" key="3">
    <source>
        <dbReference type="Pfam" id="PF17853"/>
    </source>
</evidence>
<protein>
    <submittedName>
        <fullName evidence="4">Helix-turn-helix domain-containing protein</fullName>
    </submittedName>
</protein>
<dbReference type="Gene3D" id="1.10.10.2840">
    <property type="entry name" value="PucR C-terminal helix-turn-helix domain"/>
    <property type="match status" value="1"/>
</dbReference>
<feature type="domain" description="CdaR GGDEF-like" evidence="3">
    <location>
        <begin position="130"/>
        <end position="231"/>
    </location>
</feature>
<feature type="domain" description="PucR C-terminal helix-turn-helix" evidence="2">
    <location>
        <begin position="283"/>
        <end position="335"/>
    </location>
</feature>
<dbReference type="AlphaFoldDB" id="A0A9D2CYS8"/>
<dbReference type="EMBL" id="DXCL01000022">
    <property type="protein sequence ID" value="HIZ03367.1"/>
    <property type="molecule type" value="Genomic_DNA"/>
</dbReference>
<dbReference type="InterPro" id="IPR025736">
    <property type="entry name" value="PucR_C-HTH_dom"/>
</dbReference>
<sequence>MVSDLKKSIQSVYQKTGVDVFLFSPEGKFLFSAAGEKPLFEARAFTGVMQDDAAGVTFFKVLYRGAEYVCAVKGAGAVEKNYAVFLSDAIENSAGKTLNLPRSEFIRRILLGECSADDVQTYSIKYSVPDAPCFALAISSDIKSSELTSFLSQYAGEDADTAVVVTGKDCAFIKFMGEDSEYQSSADFANFLARSLLEEVGVKVRIGVGGMVKHFDEIASSYRQANTALRMSGIFNSKGEVHTYREFVLVKMLEDLPEAKLGEYLSILLEGDAKEILKDDDMVNTAEEFLENNLNVSETSRNLYMHRNTLMYRLDKIERVMGLNLRNFSDAVTFRVITILYKLT</sequence>
<evidence type="ECO:0000256" key="1">
    <source>
        <dbReference type="ARBA" id="ARBA00006754"/>
    </source>
</evidence>
<evidence type="ECO:0000313" key="5">
    <source>
        <dbReference type="Proteomes" id="UP000824132"/>
    </source>
</evidence>
<reference evidence="4" key="1">
    <citation type="journal article" date="2021" name="PeerJ">
        <title>Extensive microbial diversity within the chicken gut microbiome revealed by metagenomics and culture.</title>
        <authorList>
            <person name="Gilroy R."/>
            <person name="Ravi A."/>
            <person name="Getino M."/>
            <person name="Pursley I."/>
            <person name="Horton D.L."/>
            <person name="Alikhan N.F."/>
            <person name="Baker D."/>
            <person name="Gharbi K."/>
            <person name="Hall N."/>
            <person name="Watson M."/>
            <person name="Adriaenssens E.M."/>
            <person name="Foster-Nyarko E."/>
            <person name="Jarju S."/>
            <person name="Secka A."/>
            <person name="Antonio M."/>
            <person name="Oren A."/>
            <person name="Chaudhuri R.R."/>
            <person name="La Ragione R."/>
            <person name="Hildebrand F."/>
            <person name="Pallen M.J."/>
        </authorList>
    </citation>
    <scope>NUCLEOTIDE SEQUENCE</scope>
    <source>
        <strain evidence="4">CHK187-5294</strain>
    </source>
</reference>
<dbReference type="InterPro" id="IPR051448">
    <property type="entry name" value="CdaR-like_regulators"/>
</dbReference>
<evidence type="ECO:0000313" key="4">
    <source>
        <dbReference type="EMBL" id="HIZ03367.1"/>
    </source>
</evidence>
<dbReference type="PANTHER" id="PTHR33744">
    <property type="entry name" value="CARBOHYDRATE DIACID REGULATOR"/>
    <property type="match status" value="1"/>
</dbReference>
<name>A0A9D2CYS8_9FIRM</name>